<dbReference type="GO" id="GO:0003964">
    <property type="term" value="F:RNA-directed DNA polymerase activity"/>
    <property type="evidence" value="ECO:0007669"/>
    <property type="project" value="UniProtKB-KW"/>
</dbReference>
<dbReference type="OrthoDB" id="4096693at2759"/>
<dbReference type="GeneID" id="96903131"/>
<keyword evidence="3" id="KW-0808">Transferase</keyword>
<dbReference type="SUPFAM" id="SSF56672">
    <property type="entry name" value="DNA/RNA polymerases"/>
    <property type="match status" value="1"/>
</dbReference>
<keyword evidence="2" id="KW-0645">Protease</keyword>
<dbReference type="Gene3D" id="3.30.420.10">
    <property type="entry name" value="Ribonuclease H-like superfamily/Ribonuclease H"/>
    <property type="match status" value="1"/>
</dbReference>
<evidence type="ECO:0000259" key="12">
    <source>
        <dbReference type="Pfam" id="PF17917"/>
    </source>
</evidence>
<evidence type="ECO:0000256" key="10">
    <source>
        <dbReference type="ARBA" id="ARBA00023242"/>
    </source>
</evidence>
<dbReference type="Proteomes" id="UP000001640">
    <property type="component" value="Chromosome 3"/>
</dbReference>
<keyword evidence="8" id="KW-0378">Hydrolase</keyword>
<dbReference type="HOGENOM" id="CLU_009798_1_0_1"/>
<dbReference type="InterPro" id="IPR051320">
    <property type="entry name" value="Viral_Replic_Matur_Polypro"/>
</dbReference>
<organism evidence="13 14">
    <name type="scientific">Naumovozyma castellii</name>
    <name type="common">Yeast</name>
    <name type="synonym">Saccharomyces castellii</name>
    <dbReference type="NCBI Taxonomy" id="27288"/>
    <lineage>
        <taxon>Eukaryota</taxon>
        <taxon>Fungi</taxon>
        <taxon>Dikarya</taxon>
        <taxon>Ascomycota</taxon>
        <taxon>Saccharomycotina</taxon>
        <taxon>Saccharomycetes</taxon>
        <taxon>Saccharomycetales</taxon>
        <taxon>Saccharomycetaceae</taxon>
        <taxon>Naumovozyma</taxon>
    </lineage>
</organism>
<evidence type="ECO:0000256" key="5">
    <source>
        <dbReference type="ARBA" id="ARBA00022722"/>
    </source>
</evidence>
<reference key="2">
    <citation type="submission" date="2011-08" db="EMBL/GenBank/DDBJ databases">
        <title>Genome sequence of Naumovozyma castellii.</title>
        <authorList>
            <person name="Gordon J.L."/>
            <person name="Armisen D."/>
            <person name="Proux-Wera E."/>
            <person name="OhEigeartaigh S.S."/>
            <person name="Byrne K.P."/>
            <person name="Wolfe K.H."/>
        </authorList>
    </citation>
    <scope>NUCLEOTIDE SEQUENCE</scope>
    <source>
        <strain>Type strain:CBS 4309</strain>
    </source>
</reference>
<dbReference type="InterPro" id="IPR036397">
    <property type="entry name" value="RNaseH_sf"/>
</dbReference>
<sequence>MPDDRKGLIKFIGFVNYLRNFIPNASSLLAPFYEVTNTDKSTVKQQFSKNYRINRSKLSSTLLSNFQKIKQLITDSLKLKLFDPQVPTFIYTDANQTGGASMVCQPKTINGKVYLYPIAFYSIRFTPTQQRYSTVERELFAVLHTLEKARLILSPQITIFTDNTGIVSIGRSERNTHPRFTKYLDILNGYRLTWKHIPGPTNVVADYLSRFGLSNQPYLQLSDIDKVATEIELEDIHLKAVNTEHNIPSNTQPPDRLSESTPTNTESNEANEPSPNTEQSNEVTDPTPSTIPNDTLVQTEDDNIIIDSPINLTWTEILLIKELFTTSGTIPQKFSKVIIYFTLINNILYYFRDNQLYHIINDAEYLDRATTLHQLFHASHRVLQQMMITDHLWPPNGQLLTLDVTKTCRHCEVHQRFVSSHPTFHHQSTSFQPLAPGLCWSVTQR</sequence>
<keyword evidence="4" id="KW-0548">Nucleotidyltransferase</keyword>
<dbReference type="GO" id="GO:0003676">
    <property type="term" value="F:nucleic acid binding"/>
    <property type="evidence" value="ECO:0007669"/>
    <property type="project" value="InterPro"/>
</dbReference>
<keyword evidence="6" id="KW-0064">Aspartyl protease</keyword>
<keyword evidence="5" id="KW-0540">Nuclease</keyword>
<dbReference type="eggNOG" id="KOG0017">
    <property type="taxonomic scope" value="Eukaryota"/>
</dbReference>
<dbReference type="GO" id="GO:0006508">
    <property type="term" value="P:proteolysis"/>
    <property type="evidence" value="ECO:0007669"/>
    <property type="project" value="UniProtKB-KW"/>
</dbReference>
<dbReference type="STRING" id="1064592.G0VDI8"/>
<dbReference type="PANTHER" id="PTHR33064:SF37">
    <property type="entry name" value="RIBONUCLEASE H"/>
    <property type="match status" value="1"/>
</dbReference>
<keyword evidence="9" id="KW-0695">RNA-directed DNA polymerase</keyword>
<dbReference type="Gene3D" id="3.30.70.270">
    <property type="match status" value="1"/>
</dbReference>
<evidence type="ECO:0000256" key="2">
    <source>
        <dbReference type="ARBA" id="ARBA00022670"/>
    </source>
</evidence>
<evidence type="ECO:0000256" key="6">
    <source>
        <dbReference type="ARBA" id="ARBA00022750"/>
    </source>
</evidence>
<dbReference type="InterPro" id="IPR043128">
    <property type="entry name" value="Rev_trsase/Diguanyl_cyclase"/>
</dbReference>
<proteinExistence type="predicted"/>
<evidence type="ECO:0000313" key="14">
    <source>
        <dbReference type="Proteomes" id="UP000001640"/>
    </source>
</evidence>
<dbReference type="AlphaFoldDB" id="G0VDI8"/>
<dbReference type="OMA" id="FYSIRFT"/>
<keyword evidence="7" id="KW-0255">Endonuclease</keyword>
<dbReference type="KEGG" id="ncs:NCAS_0C05600"/>
<dbReference type="InterPro" id="IPR041373">
    <property type="entry name" value="RT_RNaseH"/>
</dbReference>
<dbReference type="GO" id="GO:0005634">
    <property type="term" value="C:nucleus"/>
    <property type="evidence" value="ECO:0007669"/>
    <property type="project" value="UniProtKB-SubCell"/>
</dbReference>
<keyword evidence="14" id="KW-1185">Reference proteome</keyword>
<comment type="subcellular location">
    <subcellularLocation>
        <location evidence="1">Nucleus</location>
    </subcellularLocation>
</comment>
<feature type="domain" description="Reverse transcriptase RNase H-like" evidence="12">
    <location>
        <begin position="83"/>
        <end position="190"/>
    </location>
</feature>
<evidence type="ECO:0000256" key="11">
    <source>
        <dbReference type="SAM" id="MobiDB-lite"/>
    </source>
</evidence>
<accession>G0VDI8</accession>
<reference evidence="13 14" key="1">
    <citation type="journal article" date="2011" name="Proc. Natl. Acad. Sci. U.S.A.">
        <title>Evolutionary erosion of yeast sex chromosomes by mating-type switching accidents.</title>
        <authorList>
            <person name="Gordon J.L."/>
            <person name="Armisen D."/>
            <person name="Proux-Wera E."/>
            <person name="Oheigeartaigh S.S."/>
            <person name="Byrne K.P."/>
            <person name="Wolfe K.H."/>
        </authorList>
    </citation>
    <scope>NUCLEOTIDE SEQUENCE [LARGE SCALE GENOMIC DNA]</scope>
    <source>
        <strain evidence="14">ATCC 76901 / BCRC 22586 / CBS 4309 / NBRC 1992 / NRRL Y-12630</strain>
    </source>
</reference>
<evidence type="ECO:0000313" key="13">
    <source>
        <dbReference type="EMBL" id="CCC69550.1"/>
    </source>
</evidence>
<dbReference type="RefSeq" id="XP_003675914.1">
    <property type="nucleotide sequence ID" value="XM_003675866.1"/>
</dbReference>
<dbReference type="CDD" id="cd09274">
    <property type="entry name" value="RNase_HI_RT_Ty3"/>
    <property type="match status" value="1"/>
</dbReference>
<evidence type="ECO:0000256" key="4">
    <source>
        <dbReference type="ARBA" id="ARBA00022695"/>
    </source>
</evidence>
<dbReference type="EMBL" id="HE576754">
    <property type="protein sequence ID" value="CCC69550.1"/>
    <property type="molecule type" value="Genomic_DNA"/>
</dbReference>
<protein>
    <recommendedName>
        <fullName evidence="12">Reverse transcriptase RNase H-like domain-containing protein</fullName>
    </recommendedName>
</protein>
<dbReference type="InterPro" id="IPR043502">
    <property type="entry name" value="DNA/RNA_pol_sf"/>
</dbReference>
<keyword evidence="10" id="KW-0539">Nucleus</keyword>
<evidence type="ECO:0000256" key="9">
    <source>
        <dbReference type="ARBA" id="ARBA00022918"/>
    </source>
</evidence>
<dbReference type="GO" id="GO:0004519">
    <property type="term" value="F:endonuclease activity"/>
    <property type="evidence" value="ECO:0007669"/>
    <property type="project" value="UniProtKB-KW"/>
</dbReference>
<dbReference type="InParanoid" id="G0VDI8"/>
<feature type="region of interest" description="Disordered" evidence="11">
    <location>
        <begin position="243"/>
        <end position="296"/>
    </location>
</feature>
<name>G0VDI8_NAUCA</name>
<evidence type="ECO:0000256" key="3">
    <source>
        <dbReference type="ARBA" id="ARBA00022679"/>
    </source>
</evidence>
<dbReference type="Pfam" id="PF17917">
    <property type="entry name" value="RT_RNaseH"/>
    <property type="match status" value="1"/>
</dbReference>
<gene>
    <name evidence="13" type="primary">NCAS0C05600</name>
    <name evidence="13" type="ordered locus">NCAS_0C05600</name>
</gene>
<evidence type="ECO:0000256" key="1">
    <source>
        <dbReference type="ARBA" id="ARBA00004123"/>
    </source>
</evidence>
<evidence type="ECO:0000256" key="7">
    <source>
        <dbReference type="ARBA" id="ARBA00022759"/>
    </source>
</evidence>
<evidence type="ECO:0000256" key="8">
    <source>
        <dbReference type="ARBA" id="ARBA00022801"/>
    </source>
</evidence>
<dbReference type="PANTHER" id="PTHR33064">
    <property type="entry name" value="POL PROTEIN"/>
    <property type="match status" value="1"/>
</dbReference>
<dbReference type="GO" id="GO:0004190">
    <property type="term" value="F:aspartic-type endopeptidase activity"/>
    <property type="evidence" value="ECO:0007669"/>
    <property type="project" value="UniProtKB-KW"/>
</dbReference>